<comment type="catalytic activity">
    <reaction evidence="9 10">
        <text>propanoyl-CoA + phosphate = propanoyl phosphate + CoA</text>
        <dbReference type="Rhea" id="RHEA:28046"/>
        <dbReference type="ChEBI" id="CHEBI:43474"/>
        <dbReference type="ChEBI" id="CHEBI:57287"/>
        <dbReference type="ChEBI" id="CHEBI:57392"/>
        <dbReference type="ChEBI" id="CHEBI:58933"/>
        <dbReference type="EC" id="2.3.1.222"/>
    </reaction>
</comment>
<proteinExistence type="inferred from homology"/>
<evidence type="ECO:0000256" key="8">
    <source>
        <dbReference type="ARBA" id="ARBA00023315"/>
    </source>
</evidence>
<evidence type="ECO:0000313" key="12">
    <source>
        <dbReference type="Proteomes" id="UP000886741"/>
    </source>
</evidence>
<dbReference type="NCBIfam" id="NF011652">
    <property type="entry name" value="PRK15070.1"/>
    <property type="match status" value="1"/>
</dbReference>
<dbReference type="InterPro" id="IPR008300">
    <property type="entry name" value="PTAC"/>
</dbReference>
<protein>
    <recommendedName>
        <fullName evidence="4 10">Phosphate propanoyltransferase</fullName>
        <ecNumber evidence="3 10">2.3.1.222</ecNumber>
    </recommendedName>
</protein>
<evidence type="ECO:0000256" key="5">
    <source>
        <dbReference type="ARBA" id="ARBA00022679"/>
    </source>
</evidence>
<evidence type="ECO:0000256" key="3">
    <source>
        <dbReference type="ARBA" id="ARBA00012206"/>
    </source>
</evidence>
<dbReference type="Proteomes" id="UP000886741">
    <property type="component" value="Unassembled WGS sequence"/>
</dbReference>
<evidence type="ECO:0000256" key="7">
    <source>
        <dbReference type="ARBA" id="ARBA00022833"/>
    </source>
</evidence>
<sequence length="201" mass="21739">MNLVERVTDEICRRLFLEVEASGRHVHLTEEQAQTLFGHSLTNVRPLSQPGQYVCAERVTLVGPKGKLERVAVLGPARKEAQVEVSRTDCHTLGIDAPVRLSGHVEGTPGITLMGDHGQVQLNQGVMVAQRHIHMTPEDAALHGLKNGDTVSLKCLSSRPVILEGVSVRVSPQFATFAHIDLDEANGCGHKKGDLGMIVHG</sequence>
<evidence type="ECO:0000256" key="2">
    <source>
        <dbReference type="ARBA" id="ARBA00007342"/>
    </source>
</evidence>
<gene>
    <name evidence="11" type="ORF">IAA83_10565</name>
</gene>
<dbReference type="EC" id="2.3.1.222" evidence="3 10"/>
<evidence type="ECO:0000256" key="9">
    <source>
        <dbReference type="ARBA" id="ARBA00047589"/>
    </source>
</evidence>
<organism evidence="11 12">
    <name type="scientific">Candidatus Avoscillospira avistercoris</name>
    <dbReference type="NCBI Taxonomy" id="2840707"/>
    <lineage>
        <taxon>Bacteria</taxon>
        <taxon>Bacillati</taxon>
        <taxon>Bacillota</taxon>
        <taxon>Clostridia</taxon>
        <taxon>Eubacteriales</taxon>
        <taxon>Oscillospiraceae</taxon>
        <taxon>Oscillospiraceae incertae sedis</taxon>
        <taxon>Candidatus Avoscillospira</taxon>
    </lineage>
</organism>
<dbReference type="PANTHER" id="PTHR39453">
    <property type="entry name" value="PHOSPHATE PROPANOYLTRANSFERASE"/>
    <property type="match status" value="1"/>
</dbReference>
<evidence type="ECO:0000256" key="6">
    <source>
        <dbReference type="ARBA" id="ARBA00022723"/>
    </source>
</evidence>
<comment type="similarity">
    <text evidence="2 10">Belongs to the PduL family.</text>
</comment>
<name>A0A9D1FBM4_9FIRM</name>
<keyword evidence="5 10" id="KW-0808">Transferase</keyword>
<evidence type="ECO:0000313" key="11">
    <source>
        <dbReference type="EMBL" id="HIS65790.1"/>
    </source>
</evidence>
<dbReference type="GO" id="GO:0046872">
    <property type="term" value="F:metal ion binding"/>
    <property type="evidence" value="ECO:0007669"/>
    <property type="project" value="UniProtKB-KW"/>
</dbReference>
<evidence type="ECO:0000256" key="1">
    <source>
        <dbReference type="ARBA" id="ARBA00001947"/>
    </source>
</evidence>
<dbReference type="Pfam" id="PF06130">
    <property type="entry name" value="PTAC"/>
    <property type="match status" value="1"/>
</dbReference>
<dbReference type="AlphaFoldDB" id="A0A9D1FBM4"/>
<dbReference type="PIRSF" id="PIRSF010130">
    <property type="entry name" value="PduL"/>
    <property type="match status" value="1"/>
</dbReference>
<keyword evidence="6" id="KW-0479">Metal-binding</keyword>
<dbReference type="EMBL" id="DVJJ01000162">
    <property type="protein sequence ID" value="HIS65790.1"/>
    <property type="molecule type" value="Genomic_DNA"/>
</dbReference>
<dbReference type="PANTHER" id="PTHR39453:SF1">
    <property type="entry name" value="PHOSPHATE PROPANOYLTRANSFERASE"/>
    <property type="match status" value="1"/>
</dbReference>
<reference evidence="11" key="2">
    <citation type="journal article" date="2021" name="PeerJ">
        <title>Extensive microbial diversity within the chicken gut microbiome revealed by metagenomics and culture.</title>
        <authorList>
            <person name="Gilroy R."/>
            <person name="Ravi A."/>
            <person name="Getino M."/>
            <person name="Pursley I."/>
            <person name="Horton D.L."/>
            <person name="Alikhan N.F."/>
            <person name="Baker D."/>
            <person name="Gharbi K."/>
            <person name="Hall N."/>
            <person name="Watson M."/>
            <person name="Adriaenssens E.M."/>
            <person name="Foster-Nyarko E."/>
            <person name="Jarju S."/>
            <person name="Secka A."/>
            <person name="Antonio M."/>
            <person name="Oren A."/>
            <person name="Chaudhuri R.R."/>
            <person name="La Ragione R."/>
            <person name="Hildebrand F."/>
            <person name="Pallen M.J."/>
        </authorList>
    </citation>
    <scope>NUCLEOTIDE SEQUENCE</scope>
    <source>
        <strain evidence="11">ChiBcec16-1751</strain>
    </source>
</reference>
<evidence type="ECO:0000256" key="4">
    <source>
        <dbReference type="ARBA" id="ARBA00020837"/>
    </source>
</evidence>
<evidence type="ECO:0000256" key="10">
    <source>
        <dbReference type="PIRNR" id="PIRNR010130"/>
    </source>
</evidence>
<comment type="cofactor">
    <cofactor evidence="1">
        <name>Zn(2+)</name>
        <dbReference type="ChEBI" id="CHEBI:29105"/>
    </cofactor>
</comment>
<keyword evidence="8 10" id="KW-0012">Acyltransferase</keyword>
<comment type="function">
    <text evidence="10">Involved in 1,2-propanediol (1,2-PD) degradation by catalyzing the conversion of propanoyl-CoA to propanoyl-phosphate.</text>
</comment>
<comment type="caution">
    <text evidence="11">The sequence shown here is derived from an EMBL/GenBank/DDBJ whole genome shotgun (WGS) entry which is preliminary data.</text>
</comment>
<reference evidence="11" key="1">
    <citation type="submission" date="2020-10" db="EMBL/GenBank/DDBJ databases">
        <authorList>
            <person name="Gilroy R."/>
        </authorList>
    </citation>
    <scope>NUCLEOTIDE SEQUENCE</scope>
    <source>
        <strain evidence="11">ChiBcec16-1751</strain>
    </source>
</reference>
<accession>A0A9D1FBM4</accession>
<comment type="pathway">
    <text evidence="10">Polyol metabolism; 1,2-propanediol degradation.</text>
</comment>
<keyword evidence="7" id="KW-0862">Zinc</keyword>
<dbReference type="GO" id="GO:0016747">
    <property type="term" value="F:acyltransferase activity, transferring groups other than amino-acyl groups"/>
    <property type="evidence" value="ECO:0007669"/>
    <property type="project" value="InterPro"/>
</dbReference>